<feature type="transmembrane region" description="Helical" evidence="11">
    <location>
        <begin position="174"/>
        <end position="197"/>
    </location>
</feature>
<dbReference type="CDD" id="cd06225">
    <property type="entry name" value="HAMP"/>
    <property type="match status" value="1"/>
</dbReference>
<dbReference type="PANTHER" id="PTHR45436:SF5">
    <property type="entry name" value="SENSOR HISTIDINE KINASE TRCS"/>
    <property type="match status" value="1"/>
</dbReference>
<dbReference type="Gene3D" id="6.10.340.10">
    <property type="match status" value="1"/>
</dbReference>
<dbReference type="EC" id="2.7.13.3" evidence="3"/>
<keyword evidence="9" id="KW-0902">Two-component regulatory system</keyword>
<accession>A0ABT2GKX8</accession>
<sequence>MTIRRTLILSVLGLIALAGLVIGVVSTIALNGFLLDRLDSQVQEASDRTVFSITTQAQPTGPQPGISLGQASGTVVAVVSAGVATNGYVLDDTGQLQPLTTAQLAALDGVPGSAVTQLVPADGGGASVEAPDPQSVTIDGLGAYRVEGRTVTAAGDIVVTGLPLADVNSTVSQLVIVIVLVTAGAMALAGVAGFLVIRLALRPLDRVTATASRVAELPLDRGDVALAERVPASDTDPRSEVGRVGLAFNRMLEHVASALTSRQHSENKVRQFVADASHELRTPLASIRGYAELTRRTAPELPDEVSHSLGRIESEATRMTTLVEDLLLLARLDAKPELDLTEVDLSIVLVDAVSDAHVAGPDHVWDLDLPEEPVLVSGDAPRLHQVFTNLLANARVHTPAGTTVRVSVTADAREEASVALVTVADDGPGIAPELLPTLFERFVRGDASRSRHAGSTGLGLAIVEAVVDAHGGSVSVRSEPGETVFTVAIPLRATG</sequence>
<evidence type="ECO:0000256" key="5">
    <source>
        <dbReference type="ARBA" id="ARBA00022679"/>
    </source>
</evidence>
<feature type="domain" description="HAMP" evidence="13">
    <location>
        <begin position="198"/>
        <end position="260"/>
    </location>
</feature>
<evidence type="ECO:0000259" key="13">
    <source>
        <dbReference type="PROSITE" id="PS50885"/>
    </source>
</evidence>
<evidence type="ECO:0000256" key="8">
    <source>
        <dbReference type="ARBA" id="ARBA00022989"/>
    </source>
</evidence>
<evidence type="ECO:0000256" key="2">
    <source>
        <dbReference type="ARBA" id="ARBA00004236"/>
    </source>
</evidence>
<dbReference type="CDD" id="cd00082">
    <property type="entry name" value="HisKA"/>
    <property type="match status" value="1"/>
</dbReference>
<evidence type="ECO:0000259" key="12">
    <source>
        <dbReference type="PROSITE" id="PS50109"/>
    </source>
</evidence>
<proteinExistence type="predicted"/>
<evidence type="ECO:0000313" key="15">
    <source>
        <dbReference type="Proteomes" id="UP001165584"/>
    </source>
</evidence>
<evidence type="ECO:0000256" key="4">
    <source>
        <dbReference type="ARBA" id="ARBA00022553"/>
    </source>
</evidence>
<keyword evidence="6 11" id="KW-0812">Transmembrane</keyword>
<dbReference type="Proteomes" id="UP001165584">
    <property type="component" value="Unassembled WGS sequence"/>
</dbReference>
<dbReference type="InterPro" id="IPR003660">
    <property type="entry name" value="HAMP_dom"/>
</dbReference>
<dbReference type="Gene3D" id="1.10.287.130">
    <property type="match status" value="1"/>
</dbReference>
<dbReference type="Pfam" id="PF00672">
    <property type="entry name" value="HAMP"/>
    <property type="match status" value="1"/>
</dbReference>
<evidence type="ECO:0000256" key="1">
    <source>
        <dbReference type="ARBA" id="ARBA00000085"/>
    </source>
</evidence>
<evidence type="ECO:0000256" key="6">
    <source>
        <dbReference type="ARBA" id="ARBA00022692"/>
    </source>
</evidence>
<keyword evidence="10 11" id="KW-0472">Membrane</keyword>
<dbReference type="InterPro" id="IPR005467">
    <property type="entry name" value="His_kinase_dom"/>
</dbReference>
<comment type="subcellular location">
    <subcellularLocation>
        <location evidence="2">Cell membrane</location>
    </subcellularLocation>
</comment>
<evidence type="ECO:0000256" key="9">
    <source>
        <dbReference type="ARBA" id="ARBA00023012"/>
    </source>
</evidence>
<dbReference type="SUPFAM" id="SSF55874">
    <property type="entry name" value="ATPase domain of HSP90 chaperone/DNA topoisomerase II/histidine kinase"/>
    <property type="match status" value="1"/>
</dbReference>
<evidence type="ECO:0000256" key="10">
    <source>
        <dbReference type="ARBA" id="ARBA00023136"/>
    </source>
</evidence>
<evidence type="ECO:0000256" key="11">
    <source>
        <dbReference type="SAM" id="Phobius"/>
    </source>
</evidence>
<dbReference type="SMART" id="SM00388">
    <property type="entry name" value="HisKA"/>
    <property type="match status" value="1"/>
</dbReference>
<dbReference type="Pfam" id="PF00512">
    <property type="entry name" value="HisKA"/>
    <property type="match status" value="1"/>
</dbReference>
<reference evidence="14" key="1">
    <citation type="submission" date="2022-08" db="EMBL/GenBank/DDBJ databases">
        <authorList>
            <person name="Deng Y."/>
            <person name="Han X.-F."/>
            <person name="Zhang Y.-Q."/>
        </authorList>
    </citation>
    <scope>NUCLEOTIDE SEQUENCE</scope>
    <source>
        <strain evidence="14">CPCC 205763</strain>
    </source>
</reference>
<dbReference type="InterPro" id="IPR036890">
    <property type="entry name" value="HATPase_C_sf"/>
</dbReference>
<keyword evidence="5" id="KW-0808">Transferase</keyword>
<evidence type="ECO:0000256" key="7">
    <source>
        <dbReference type="ARBA" id="ARBA00022777"/>
    </source>
</evidence>
<dbReference type="InterPro" id="IPR050428">
    <property type="entry name" value="TCS_sensor_his_kinase"/>
</dbReference>
<feature type="domain" description="Histidine kinase" evidence="12">
    <location>
        <begin position="275"/>
        <end position="493"/>
    </location>
</feature>
<dbReference type="CDD" id="cd00075">
    <property type="entry name" value="HATPase"/>
    <property type="match status" value="1"/>
</dbReference>
<organism evidence="14 15">
    <name type="scientific">Herbiconiux aconitum</name>
    <dbReference type="NCBI Taxonomy" id="2970913"/>
    <lineage>
        <taxon>Bacteria</taxon>
        <taxon>Bacillati</taxon>
        <taxon>Actinomycetota</taxon>
        <taxon>Actinomycetes</taxon>
        <taxon>Micrococcales</taxon>
        <taxon>Microbacteriaceae</taxon>
        <taxon>Herbiconiux</taxon>
    </lineage>
</organism>
<comment type="caution">
    <text evidence="14">The sequence shown here is derived from an EMBL/GenBank/DDBJ whole genome shotgun (WGS) entry which is preliminary data.</text>
</comment>
<dbReference type="EMBL" id="JANLCM010000001">
    <property type="protein sequence ID" value="MCS5716874.1"/>
    <property type="molecule type" value="Genomic_DNA"/>
</dbReference>
<dbReference type="SMART" id="SM00304">
    <property type="entry name" value="HAMP"/>
    <property type="match status" value="1"/>
</dbReference>
<dbReference type="PANTHER" id="PTHR45436">
    <property type="entry name" value="SENSOR HISTIDINE KINASE YKOH"/>
    <property type="match status" value="1"/>
</dbReference>
<evidence type="ECO:0000256" key="3">
    <source>
        <dbReference type="ARBA" id="ARBA00012438"/>
    </source>
</evidence>
<dbReference type="InterPro" id="IPR003594">
    <property type="entry name" value="HATPase_dom"/>
</dbReference>
<protein>
    <recommendedName>
        <fullName evidence="3">histidine kinase</fullName>
        <ecNumber evidence="3">2.7.13.3</ecNumber>
    </recommendedName>
</protein>
<comment type="catalytic activity">
    <reaction evidence="1">
        <text>ATP + protein L-histidine = ADP + protein N-phospho-L-histidine.</text>
        <dbReference type="EC" id="2.7.13.3"/>
    </reaction>
</comment>
<dbReference type="PROSITE" id="PS50109">
    <property type="entry name" value="HIS_KIN"/>
    <property type="match status" value="1"/>
</dbReference>
<dbReference type="InterPro" id="IPR036097">
    <property type="entry name" value="HisK_dim/P_sf"/>
</dbReference>
<dbReference type="InterPro" id="IPR004358">
    <property type="entry name" value="Sig_transdc_His_kin-like_C"/>
</dbReference>
<dbReference type="GO" id="GO:0016301">
    <property type="term" value="F:kinase activity"/>
    <property type="evidence" value="ECO:0007669"/>
    <property type="project" value="UniProtKB-KW"/>
</dbReference>
<keyword evidence="4" id="KW-0597">Phosphoprotein</keyword>
<dbReference type="RefSeq" id="WP_259504500.1">
    <property type="nucleotide sequence ID" value="NZ_JANLCM010000001.1"/>
</dbReference>
<name>A0ABT2GKX8_9MICO</name>
<dbReference type="PRINTS" id="PR00344">
    <property type="entry name" value="BCTRLSENSOR"/>
</dbReference>
<dbReference type="Gene3D" id="3.30.565.10">
    <property type="entry name" value="Histidine kinase-like ATPase, C-terminal domain"/>
    <property type="match status" value="1"/>
</dbReference>
<dbReference type="InterPro" id="IPR003661">
    <property type="entry name" value="HisK_dim/P_dom"/>
</dbReference>
<dbReference type="SMART" id="SM00387">
    <property type="entry name" value="HATPase_c"/>
    <property type="match status" value="1"/>
</dbReference>
<dbReference type="SUPFAM" id="SSF47384">
    <property type="entry name" value="Homodimeric domain of signal transducing histidine kinase"/>
    <property type="match status" value="1"/>
</dbReference>
<keyword evidence="15" id="KW-1185">Reference proteome</keyword>
<dbReference type="PROSITE" id="PS50885">
    <property type="entry name" value="HAMP"/>
    <property type="match status" value="1"/>
</dbReference>
<evidence type="ECO:0000313" key="14">
    <source>
        <dbReference type="EMBL" id="MCS5716874.1"/>
    </source>
</evidence>
<keyword evidence="8 11" id="KW-1133">Transmembrane helix</keyword>
<keyword evidence="7 14" id="KW-0418">Kinase</keyword>
<gene>
    <name evidence="14" type="ORF">N1027_01860</name>
</gene>
<dbReference type="Pfam" id="PF02518">
    <property type="entry name" value="HATPase_c"/>
    <property type="match status" value="1"/>
</dbReference>